<dbReference type="EMBL" id="SEUB01000007">
    <property type="protein sequence ID" value="RYM39631.1"/>
    <property type="molecule type" value="Genomic_DNA"/>
</dbReference>
<keyword evidence="1" id="KW-0472">Membrane</keyword>
<evidence type="ECO:0000256" key="1">
    <source>
        <dbReference type="SAM" id="Phobius"/>
    </source>
</evidence>
<dbReference type="Proteomes" id="UP000291107">
    <property type="component" value="Unassembled WGS sequence"/>
</dbReference>
<protein>
    <submittedName>
        <fullName evidence="2">Uncharacterized protein</fullName>
    </submittedName>
</protein>
<keyword evidence="1" id="KW-1133">Transmembrane helix</keyword>
<dbReference type="RefSeq" id="WP_129999325.1">
    <property type="nucleotide sequence ID" value="NZ_SEUB01000007.1"/>
</dbReference>
<gene>
    <name evidence="2" type="ORF">EVS84_18955</name>
</gene>
<feature type="transmembrane region" description="Helical" evidence="1">
    <location>
        <begin position="97"/>
        <end position="115"/>
    </location>
</feature>
<feature type="transmembrane region" description="Helical" evidence="1">
    <location>
        <begin position="29"/>
        <end position="50"/>
    </location>
</feature>
<comment type="caution">
    <text evidence="2">The sequence shown here is derived from an EMBL/GenBank/DDBJ whole genome shotgun (WGS) entry which is preliminary data.</text>
</comment>
<dbReference type="AlphaFoldDB" id="A0A4Q4L3C8"/>
<reference evidence="2 3" key="1">
    <citation type="submission" date="2019-02" db="EMBL/GenBank/DDBJ databases">
        <title>Genome of Pseudomonas korensis isolated from heavy metal contaminated environment.</title>
        <authorList>
            <person name="Ayangbenro A.S."/>
            <person name="Babalola O."/>
        </authorList>
    </citation>
    <scope>NUCLEOTIDE SEQUENCE [LARGE SCALE GENOMIC DNA]</scope>
    <source>
        <strain evidence="2 3">AB36</strain>
    </source>
</reference>
<keyword evidence="1" id="KW-0812">Transmembrane</keyword>
<name>A0A4Q4L3C8_9PSED</name>
<feature type="transmembrane region" description="Helical" evidence="1">
    <location>
        <begin position="70"/>
        <end position="91"/>
    </location>
</feature>
<evidence type="ECO:0000313" key="2">
    <source>
        <dbReference type="EMBL" id="RYM39631.1"/>
    </source>
</evidence>
<accession>A0A4Q4L3C8</accession>
<proteinExistence type="predicted"/>
<organism evidence="2 3">
    <name type="scientific">Pseudomonas koreensis</name>
    <dbReference type="NCBI Taxonomy" id="198620"/>
    <lineage>
        <taxon>Bacteria</taxon>
        <taxon>Pseudomonadati</taxon>
        <taxon>Pseudomonadota</taxon>
        <taxon>Gammaproteobacteria</taxon>
        <taxon>Pseudomonadales</taxon>
        <taxon>Pseudomonadaceae</taxon>
        <taxon>Pseudomonas</taxon>
    </lineage>
</organism>
<evidence type="ECO:0000313" key="3">
    <source>
        <dbReference type="Proteomes" id="UP000291107"/>
    </source>
</evidence>
<sequence length="220" mass="24680">MSSVLGAISFAFFLALFSASTDTLSKPALIASEILFSTSLVSNILIFFLYKTLSGKNEREYIWDIENTTYAGIFKFIALATPILGTFSLILHFSVTAFIFSVATGLLGVFTFLLANRQITSRLSKLGAYQRSLLHAERDEDYFKSTEHEFKTRSTAEEICTRKYDYCLKNQEKQLIGFITLNHQAVVGDVFETAKSGSLSILRIIHSEETTTLICKKSME</sequence>